<evidence type="ECO:0000256" key="3">
    <source>
        <dbReference type="ARBA" id="ARBA00023163"/>
    </source>
</evidence>
<keyword evidence="1" id="KW-0805">Transcription regulation</keyword>
<dbReference type="InterPro" id="IPR008920">
    <property type="entry name" value="TF_FadR/GntR_C"/>
</dbReference>
<organism evidence="5">
    <name type="scientific">Ralstonia solanacearum</name>
    <name type="common">Pseudomonas solanacearum</name>
    <dbReference type="NCBI Taxonomy" id="305"/>
    <lineage>
        <taxon>Bacteria</taxon>
        <taxon>Pseudomonadati</taxon>
        <taxon>Pseudomonadota</taxon>
        <taxon>Betaproteobacteria</taxon>
        <taxon>Burkholderiales</taxon>
        <taxon>Burkholderiaceae</taxon>
        <taxon>Ralstonia</taxon>
        <taxon>Ralstonia solanacearum species complex</taxon>
    </lineage>
</organism>
<name>A0A0S4X184_RALSL</name>
<accession>A0A0S4X184</accession>
<reference evidence="5" key="1">
    <citation type="submission" date="2015-10" db="EMBL/GenBank/DDBJ databases">
        <authorList>
            <person name="Gilbert D.G."/>
        </authorList>
    </citation>
    <scope>NUCLEOTIDE SEQUENCE</scope>
    <source>
        <strain evidence="5">Phyl III-seqv23</strain>
    </source>
</reference>
<dbReference type="EMBL" id="LN899820">
    <property type="protein sequence ID" value="CUV57734.1"/>
    <property type="molecule type" value="Genomic_DNA"/>
</dbReference>
<sequence>MIERLRAAEHHLLAGGIETDTADQLHDRGVRFHESLVEASGNAFFIDTIRRVNRVRRLLSYRSMQHRERYPEHARQHLHILDLLARERNEAASDMMRAHLRHTLDAITNIASILEP</sequence>
<protein>
    <submittedName>
        <fullName evidence="5">Transcription regulator protein</fullName>
    </submittedName>
</protein>
<evidence type="ECO:0000259" key="4">
    <source>
        <dbReference type="Pfam" id="PF07729"/>
    </source>
</evidence>
<evidence type="ECO:0000313" key="5">
    <source>
        <dbReference type="EMBL" id="CUV57734.1"/>
    </source>
</evidence>
<keyword evidence="2" id="KW-0238">DNA-binding</keyword>
<dbReference type="InterPro" id="IPR011711">
    <property type="entry name" value="GntR_C"/>
</dbReference>
<evidence type="ECO:0000256" key="1">
    <source>
        <dbReference type="ARBA" id="ARBA00023015"/>
    </source>
</evidence>
<gene>
    <name evidence="5" type="ORF">RUN215_v1_1480012</name>
</gene>
<dbReference type="AlphaFoldDB" id="A0A0S4X184"/>
<keyword evidence="3" id="KW-0804">Transcription</keyword>
<evidence type="ECO:0000256" key="2">
    <source>
        <dbReference type="ARBA" id="ARBA00023125"/>
    </source>
</evidence>
<feature type="domain" description="GntR C-terminal" evidence="4">
    <location>
        <begin position="7"/>
        <end position="101"/>
    </location>
</feature>
<dbReference type="GO" id="GO:0003677">
    <property type="term" value="F:DNA binding"/>
    <property type="evidence" value="ECO:0007669"/>
    <property type="project" value="UniProtKB-KW"/>
</dbReference>
<dbReference type="Pfam" id="PF07729">
    <property type="entry name" value="FCD"/>
    <property type="match status" value="1"/>
</dbReference>
<dbReference type="Gene3D" id="1.20.120.530">
    <property type="entry name" value="GntR ligand-binding domain-like"/>
    <property type="match status" value="1"/>
</dbReference>
<proteinExistence type="predicted"/>
<dbReference type="SUPFAM" id="SSF48008">
    <property type="entry name" value="GntR ligand-binding domain-like"/>
    <property type="match status" value="1"/>
</dbReference>